<dbReference type="Pfam" id="PF17784">
    <property type="entry name" value="Sulfotransfer_4"/>
    <property type="match status" value="1"/>
</dbReference>
<dbReference type="PANTHER" id="PTHR36978:SF4">
    <property type="entry name" value="P-LOOP CONTAINING NUCLEOSIDE TRIPHOSPHATE HYDROLASE PROTEIN"/>
    <property type="match status" value="1"/>
</dbReference>
<name>A0A0P7BFD9_9HYPO</name>
<proteinExistence type="predicted"/>
<dbReference type="OrthoDB" id="408152at2759"/>
<evidence type="ECO:0000313" key="2">
    <source>
        <dbReference type="Proteomes" id="UP000050424"/>
    </source>
</evidence>
<dbReference type="InterPro" id="IPR040632">
    <property type="entry name" value="Sulfotransfer_4"/>
</dbReference>
<dbReference type="InterPro" id="IPR027417">
    <property type="entry name" value="P-loop_NTPase"/>
</dbReference>
<dbReference type="Gene3D" id="3.40.50.300">
    <property type="entry name" value="P-loop containing nucleotide triphosphate hydrolases"/>
    <property type="match status" value="1"/>
</dbReference>
<dbReference type="PANTHER" id="PTHR36978">
    <property type="entry name" value="P-LOOP CONTAINING NUCLEOTIDE TRIPHOSPHATE HYDROLASE"/>
    <property type="match status" value="1"/>
</dbReference>
<accession>A0A0P7BFD9</accession>
<sequence length="218" mass="24068">MKALILGLPRTGTQSLADALEILGIAPVYHMREVGKNGHADLWMAALDAKANPNSDPWTRSQFDQILQGYEGLADYPAAIFAAELLGAYPEAAVVLSVRASEAAWHASMAATLIHAHHRRSPADPSPLAALARQYHELCWGNDFDRNGPALYRKHNADVRELAVGRKFIEYQPGQGWAPLCEFLGVPIPEDVPFPRSDDWAEYKKIAEREMKADGERA</sequence>
<gene>
    <name evidence="1" type="ORF">AK830_g6884</name>
</gene>
<dbReference type="SUPFAM" id="SSF52540">
    <property type="entry name" value="P-loop containing nucleoside triphosphate hydrolases"/>
    <property type="match status" value="1"/>
</dbReference>
<dbReference type="STRING" id="78410.A0A0P7BFD9"/>
<dbReference type="AlphaFoldDB" id="A0A0P7BFD9"/>
<reference evidence="1 2" key="1">
    <citation type="submission" date="2015-09" db="EMBL/GenBank/DDBJ databases">
        <title>Draft genome of a European isolate of the apple canker pathogen Neonectria ditissima.</title>
        <authorList>
            <person name="Gomez-Cortecero A."/>
            <person name="Harrison R.J."/>
            <person name="Armitage A.D."/>
        </authorList>
    </citation>
    <scope>NUCLEOTIDE SEQUENCE [LARGE SCALE GENOMIC DNA]</scope>
    <source>
        <strain evidence="1 2">R09/05</strain>
    </source>
</reference>
<evidence type="ECO:0000313" key="1">
    <source>
        <dbReference type="EMBL" id="KPM39682.1"/>
    </source>
</evidence>
<protein>
    <recommendedName>
        <fullName evidence="3">Sulfotransferase family protein</fullName>
    </recommendedName>
</protein>
<organism evidence="1 2">
    <name type="scientific">Neonectria ditissima</name>
    <dbReference type="NCBI Taxonomy" id="78410"/>
    <lineage>
        <taxon>Eukaryota</taxon>
        <taxon>Fungi</taxon>
        <taxon>Dikarya</taxon>
        <taxon>Ascomycota</taxon>
        <taxon>Pezizomycotina</taxon>
        <taxon>Sordariomycetes</taxon>
        <taxon>Hypocreomycetidae</taxon>
        <taxon>Hypocreales</taxon>
        <taxon>Nectriaceae</taxon>
        <taxon>Neonectria</taxon>
    </lineage>
</organism>
<keyword evidence="2" id="KW-1185">Reference proteome</keyword>
<dbReference type="EMBL" id="LKCW01000100">
    <property type="protein sequence ID" value="KPM39682.1"/>
    <property type="molecule type" value="Genomic_DNA"/>
</dbReference>
<evidence type="ECO:0008006" key="3">
    <source>
        <dbReference type="Google" id="ProtNLM"/>
    </source>
</evidence>
<dbReference type="Proteomes" id="UP000050424">
    <property type="component" value="Unassembled WGS sequence"/>
</dbReference>
<comment type="caution">
    <text evidence="1">The sequence shown here is derived from an EMBL/GenBank/DDBJ whole genome shotgun (WGS) entry which is preliminary data.</text>
</comment>